<sequence>MLRVLPSLSYLQQTFSSDDSNAMAAHKTIYDFSVKASDGSTVSLSKYRGQVVIVVNVASQCGFTKNHYTELKALQDKYYDQGLRVAAFPCNQFGAQVCQASVSSVFCVGPSWFLKEGKRFTVGTRSQVSQSAYSLRGVLLKSVFNSTSARVSLRGQVVIVVNVASQCGFTKNHYTELKALQDKYYDQGLRVAAFPCNQFGAQVCQASVSSVFCVGPSWFLKEGKRLSPARLRII</sequence>
<proteinExistence type="inferred from homology"/>
<comment type="similarity">
    <text evidence="1 4">Belongs to the glutathione peroxidase family.</text>
</comment>
<dbReference type="GO" id="GO:0006979">
    <property type="term" value="P:response to oxidative stress"/>
    <property type="evidence" value="ECO:0007669"/>
    <property type="project" value="InterPro"/>
</dbReference>
<evidence type="ECO:0000256" key="1">
    <source>
        <dbReference type="ARBA" id="ARBA00006926"/>
    </source>
</evidence>
<evidence type="ECO:0000256" key="4">
    <source>
        <dbReference type="RuleBase" id="RU000499"/>
    </source>
</evidence>
<keyword evidence="3 4" id="KW-0560">Oxidoreductase</keyword>
<dbReference type="PROSITE" id="PS51355">
    <property type="entry name" value="GLUTATHIONE_PEROXID_3"/>
    <property type="match status" value="2"/>
</dbReference>
<dbReference type="PRINTS" id="PR01011">
    <property type="entry name" value="GLUTPROXDASE"/>
</dbReference>
<protein>
    <recommendedName>
        <fullName evidence="4">Glutathione peroxidase</fullName>
    </recommendedName>
</protein>
<evidence type="ECO:0000313" key="5">
    <source>
        <dbReference type="EMBL" id="VDP07410.1"/>
    </source>
</evidence>
<accession>A0A3P8AT08</accession>
<dbReference type="SUPFAM" id="SSF52833">
    <property type="entry name" value="Thioredoxin-like"/>
    <property type="match status" value="2"/>
</dbReference>
<reference evidence="7" key="2">
    <citation type="submission" date="2019-09" db="UniProtKB">
        <authorList>
            <consortium name="WormBaseParasite"/>
        </authorList>
    </citation>
    <scope>IDENTIFICATION</scope>
</reference>
<dbReference type="OrthoDB" id="446890at2759"/>
<dbReference type="InterPro" id="IPR029759">
    <property type="entry name" value="GPX_AS"/>
</dbReference>
<dbReference type="GO" id="GO:0004601">
    <property type="term" value="F:peroxidase activity"/>
    <property type="evidence" value="ECO:0007669"/>
    <property type="project" value="UniProtKB-KW"/>
</dbReference>
<dbReference type="Gene3D" id="3.40.30.10">
    <property type="entry name" value="Glutaredoxin"/>
    <property type="match status" value="2"/>
</dbReference>
<reference evidence="5 6" key="1">
    <citation type="submission" date="2018-11" db="EMBL/GenBank/DDBJ databases">
        <authorList>
            <consortium name="Pathogen Informatics"/>
        </authorList>
    </citation>
    <scope>NUCLEOTIDE SEQUENCE [LARGE SCALE GENOMIC DNA]</scope>
</reference>
<accession>A0A183G5L0</accession>
<keyword evidence="2 4" id="KW-0575">Peroxidase</keyword>
<dbReference type="AlphaFoldDB" id="A0A183G5L0"/>
<dbReference type="PANTHER" id="PTHR11592:SF134">
    <property type="entry name" value="PHOSPHOLIPID HYDROPEROXIDE GLUTATHIONE PEROXIDASE"/>
    <property type="match status" value="1"/>
</dbReference>
<dbReference type="WBParaSite" id="HPBE_0001692001-mRNA-1">
    <property type="protein sequence ID" value="HPBE_0001692001-mRNA-1"/>
    <property type="gene ID" value="HPBE_0001692001"/>
</dbReference>
<dbReference type="PROSITE" id="PS00460">
    <property type="entry name" value="GLUTATHIONE_PEROXID_1"/>
    <property type="match status" value="2"/>
</dbReference>
<evidence type="ECO:0000313" key="7">
    <source>
        <dbReference type="WBParaSite" id="HPBE_0001692001-mRNA-1"/>
    </source>
</evidence>
<dbReference type="InterPro" id="IPR036249">
    <property type="entry name" value="Thioredoxin-like_sf"/>
</dbReference>
<gene>
    <name evidence="5" type="ORF">HPBE_LOCUS16919</name>
</gene>
<dbReference type="Pfam" id="PF00255">
    <property type="entry name" value="GSHPx"/>
    <property type="match status" value="2"/>
</dbReference>
<dbReference type="EMBL" id="UZAH01029685">
    <property type="protein sequence ID" value="VDP07410.1"/>
    <property type="molecule type" value="Genomic_DNA"/>
</dbReference>
<dbReference type="PANTHER" id="PTHR11592">
    <property type="entry name" value="GLUTATHIONE PEROXIDASE"/>
    <property type="match status" value="1"/>
</dbReference>
<evidence type="ECO:0000313" key="6">
    <source>
        <dbReference type="Proteomes" id="UP000050761"/>
    </source>
</evidence>
<dbReference type="Proteomes" id="UP000050761">
    <property type="component" value="Unassembled WGS sequence"/>
</dbReference>
<keyword evidence="6" id="KW-1185">Reference proteome</keyword>
<dbReference type="InterPro" id="IPR000889">
    <property type="entry name" value="Glutathione_peroxidase"/>
</dbReference>
<evidence type="ECO:0000256" key="2">
    <source>
        <dbReference type="ARBA" id="ARBA00022559"/>
    </source>
</evidence>
<evidence type="ECO:0000256" key="3">
    <source>
        <dbReference type="ARBA" id="ARBA00023002"/>
    </source>
</evidence>
<organism evidence="6 7">
    <name type="scientific">Heligmosomoides polygyrus</name>
    <name type="common">Parasitic roundworm</name>
    <dbReference type="NCBI Taxonomy" id="6339"/>
    <lineage>
        <taxon>Eukaryota</taxon>
        <taxon>Metazoa</taxon>
        <taxon>Ecdysozoa</taxon>
        <taxon>Nematoda</taxon>
        <taxon>Chromadorea</taxon>
        <taxon>Rhabditida</taxon>
        <taxon>Rhabditina</taxon>
        <taxon>Rhabditomorpha</taxon>
        <taxon>Strongyloidea</taxon>
        <taxon>Heligmosomidae</taxon>
        <taxon>Heligmosomoides</taxon>
    </lineage>
</organism>
<name>A0A183G5L0_HELPZ</name>